<feature type="signal peptide" evidence="1">
    <location>
        <begin position="1"/>
        <end position="24"/>
    </location>
</feature>
<name>A0A4R4PH15_9ACTN</name>
<organism evidence="2 3">
    <name type="scientific">Kribbella albertanoniae</name>
    <dbReference type="NCBI Taxonomy" id="1266829"/>
    <lineage>
        <taxon>Bacteria</taxon>
        <taxon>Bacillati</taxon>
        <taxon>Actinomycetota</taxon>
        <taxon>Actinomycetes</taxon>
        <taxon>Propionibacteriales</taxon>
        <taxon>Kribbellaceae</taxon>
        <taxon>Kribbella</taxon>
    </lineage>
</organism>
<feature type="chain" id="PRO_5020716108" description="Secreted protein" evidence="1">
    <location>
        <begin position="25"/>
        <end position="128"/>
    </location>
</feature>
<evidence type="ECO:0008006" key="4">
    <source>
        <dbReference type="Google" id="ProtNLM"/>
    </source>
</evidence>
<evidence type="ECO:0000313" key="3">
    <source>
        <dbReference type="Proteomes" id="UP000295075"/>
    </source>
</evidence>
<dbReference type="RefSeq" id="WP_132413821.1">
    <property type="nucleotide sequence ID" value="NZ_SMKA01000229.1"/>
</dbReference>
<proteinExistence type="predicted"/>
<keyword evidence="3" id="KW-1185">Reference proteome</keyword>
<keyword evidence="1" id="KW-0732">Signal</keyword>
<protein>
    <recommendedName>
        <fullName evidence="4">Secreted protein</fullName>
    </recommendedName>
</protein>
<dbReference type="OrthoDB" id="3829240at2"/>
<evidence type="ECO:0000313" key="2">
    <source>
        <dbReference type="EMBL" id="TDC21104.1"/>
    </source>
</evidence>
<dbReference type="AlphaFoldDB" id="A0A4R4PH15"/>
<dbReference type="Proteomes" id="UP000295075">
    <property type="component" value="Unassembled WGS sequence"/>
</dbReference>
<accession>A0A4R4PH15</accession>
<comment type="caution">
    <text evidence="2">The sequence shown here is derived from an EMBL/GenBank/DDBJ whole genome shotgun (WGS) entry which is preliminary data.</text>
</comment>
<evidence type="ECO:0000256" key="1">
    <source>
        <dbReference type="SAM" id="SignalP"/>
    </source>
</evidence>
<sequence length="128" mass="13275">MKVRMLGTALGVVALAGVPVAAQAAPVQAQTTQPYQHLVTVDSNGWSTGGTYVATGGDIKLKLTTLEKSTKVFVERCEGADLGDVQTFTKAKPSHTLATGVEKGECFIVLLSPATGKGGYFVKGSLAY</sequence>
<gene>
    <name evidence="2" type="ORF">E1261_34105</name>
</gene>
<reference evidence="2 3" key="1">
    <citation type="submission" date="2019-03" db="EMBL/GenBank/DDBJ databases">
        <title>Draft genome sequences of novel Actinobacteria.</title>
        <authorList>
            <person name="Sahin N."/>
            <person name="Ay H."/>
            <person name="Saygin H."/>
        </authorList>
    </citation>
    <scope>NUCLEOTIDE SEQUENCE [LARGE SCALE GENOMIC DNA]</scope>
    <source>
        <strain evidence="2 3">JCM 30547</strain>
    </source>
</reference>
<dbReference type="EMBL" id="SMKA01000229">
    <property type="protein sequence ID" value="TDC21104.1"/>
    <property type="molecule type" value="Genomic_DNA"/>
</dbReference>